<dbReference type="STRING" id="1427518.XSR1_360012"/>
<proteinExistence type="predicted"/>
<dbReference type="InterPro" id="IPR001584">
    <property type="entry name" value="Integrase_cat-core"/>
</dbReference>
<name>W1J0X1_9GAMM</name>
<sequence length="60" mass="7215">MESFLGILKSERYHSEKFSSIDELKKTIVDYIYDYNHDRIKTKLNGLSPLEYRTQSIMRI</sequence>
<dbReference type="Proteomes" id="UP000019202">
    <property type="component" value="Unassembled WGS sequence"/>
</dbReference>
<feature type="domain" description="Integrase catalytic" evidence="1">
    <location>
        <begin position="2"/>
        <end position="56"/>
    </location>
</feature>
<evidence type="ECO:0000313" key="3">
    <source>
        <dbReference type="Proteomes" id="UP000019202"/>
    </source>
</evidence>
<comment type="caution">
    <text evidence="2">The sequence shown here is derived from an EMBL/GenBank/DDBJ whole genome shotgun (WGS) entry which is preliminary data.</text>
</comment>
<dbReference type="AlphaFoldDB" id="W1J0X1"/>
<evidence type="ECO:0000259" key="1">
    <source>
        <dbReference type="Pfam" id="PF13333"/>
    </source>
</evidence>
<protein>
    <submittedName>
        <fullName evidence="2">Transposase</fullName>
    </submittedName>
</protein>
<evidence type="ECO:0000313" key="2">
    <source>
        <dbReference type="EMBL" id="CDL83728.1"/>
    </source>
</evidence>
<gene>
    <name evidence="2" type="ORF">XSR1_360012</name>
</gene>
<accession>W1J0X1</accession>
<reference evidence="2" key="1">
    <citation type="submission" date="2013-11" db="EMBL/GenBank/DDBJ databases">
        <title>Draft genome sequence and annotation of the entomopathogenic bacteria, Xenorhabdus cabanillasi strain JM26 and Xenorhabdus szentirmai strain DSM 16338.</title>
        <authorList>
            <person name="Gualtieri M."/>
            <person name="Ogier J.C."/>
            <person name="Pages S."/>
            <person name="Givaudan A."/>
            <person name="Gaudriault S."/>
        </authorList>
    </citation>
    <scope>NUCLEOTIDE SEQUENCE [LARGE SCALE GENOMIC DNA]</scope>
    <source>
        <strain evidence="2">DSM 16338</strain>
    </source>
</reference>
<dbReference type="Pfam" id="PF13333">
    <property type="entry name" value="rve_2"/>
    <property type="match status" value="1"/>
</dbReference>
<dbReference type="EMBL" id="CBXF010000095">
    <property type="protein sequence ID" value="CDL83728.1"/>
    <property type="molecule type" value="Genomic_DNA"/>
</dbReference>
<dbReference type="InterPro" id="IPR012337">
    <property type="entry name" value="RNaseH-like_sf"/>
</dbReference>
<organism evidence="2 3">
    <name type="scientific">Xenorhabdus szentirmaii DSM 16338</name>
    <dbReference type="NCBI Taxonomy" id="1427518"/>
    <lineage>
        <taxon>Bacteria</taxon>
        <taxon>Pseudomonadati</taxon>
        <taxon>Pseudomonadota</taxon>
        <taxon>Gammaproteobacteria</taxon>
        <taxon>Enterobacterales</taxon>
        <taxon>Morganellaceae</taxon>
        <taxon>Xenorhabdus</taxon>
    </lineage>
</organism>
<keyword evidence="3" id="KW-1185">Reference proteome</keyword>
<dbReference type="GO" id="GO:0015074">
    <property type="term" value="P:DNA integration"/>
    <property type="evidence" value="ECO:0007669"/>
    <property type="project" value="InterPro"/>
</dbReference>
<dbReference type="SUPFAM" id="SSF53098">
    <property type="entry name" value="Ribonuclease H-like"/>
    <property type="match status" value="1"/>
</dbReference>